<sequence>MAWGDRKGTRVSFERAVDALVMGIDGTWRRECHLVDVSVSGAKLIVSGSKEGFNLKEFFLLLTPTGTTFRRCELVRVNGDEIGVRFLKKSDVGKPAWRPASAPVETA</sequence>
<accession>A0A1M5Y7M8</accession>
<dbReference type="GO" id="GO:0035438">
    <property type="term" value="F:cyclic-di-GMP binding"/>
    <property type="evidence" value="ECO:0007669"/>
    <property type="project" value="InterPro"/>
</dbReference>
<name>A0A1M5Y7M8_9BRAD</name>
<feature type="domain" description="PilZ" evidence="1">
    <location>
        <begin position="16"/>
        <end position="90"/>
    </location>
</feature>
<protein>
    <submittedName>
        <fullName evidence="2">PilZ domain-containing protein</fullName>
    </submittedName>
</protein>
<evidence type="ECO:0000313" key="3">
    <source>
        <dbReference type="Proteomes" id="UP000189796"/>
    </source>
</evidence>
<dbReference type="AlphaFoldDB" id="A0A1M5Y7M8"/>
<dbReference type="SUPFAM" id="SSF141371">
    <property type="entry name" value="PilZ domain-like"/>
    <property type="match status" value="1"/>
</dbReference>
<gene>
    <name evidence="2" type="ORF">SAMN05443248_7991</name>
</gene>
<organism evidence="2 3">
    <name type="scientific">Bradyrhizobium erythrophlei</name>
    <dbReference type="NCBI Taxonomy" id="1437360"/>
    <lineage>
        <taxon>Bacteria</taxon>
        <taxon>Pseudomonadati</taxon>
        <taxon>Pseudomonadota</taxon>
        <taxon>Alphaproteobacteria</taxon>
        <taxon>Hyphomicrobiales</taxon>
        <taxon>Nitrobacteraceae</taxon>
        <taxon>Bradyrhizobium</taxon>
    </lineage>
</organism>
<dbReference type="RefSeq" id="WP_079606077.1">
    <property type="nucleotide sequence ID" value="NZ_LT670817.1"/>
</dbReference>
<proteinExistence type="predicted"/>
<dbReference type="Pfam" id="PF07238">
    <property type="entry name" value="PilZ"/>
    <property type="match status" value="1"/>
</dbReference>
<dbReference type="InterPro" id="IPR009875">
    <property type="entry name" value="PilZ_domain"/>
</dbReference>
<evidence type="ECO:0000259" key="1">
    <source>
        <dbReference type="Pfam" id="PF07238"/>
    </source>
</evidence>
<dbReference type="EMBL" id="LT670817">
    <property type="protein sequence ID" value="SHI07824.1"/>
    <property type="molecule type" value="Genomic_DNA"/>
</dbReference>
<reference evidence="2 3" key="1">
    <citation type="submission" date="2016-11" db="EMBL/GenBank/DDBJ databases">
        <authorList>
            <person name="Jaros S."/>
            <person name="Januszkiewicz K."/>
            <person name="Wedrychowicz H."/>
        </authorList>
    </citation>
    <scope>NUCLEOTIDE SEQUENCE [LARGE SCALE GENOMIC DNA]</scope>
    <source>
        <strain evidence="2 3">GAS138</strain>
    </source>
</reference>
<dbReference type="OrthoDB" id="7960026at2"/>
<dbReference type="Proteomes" id="UP000189796">
    <property type="component" value="Chromosome I"/>
</dbReference>
<evidence type="ECO:0000313" key="2">
    <source>
        <dbReference type="EMBL" id="SHI07824.1"/>
    </source>
</evidence>